<name>A0A3B3XEG1_9TELE</name>
<accession>A0A3B3XEG1</accession>
<keyword evidence="4" id="KW-1185">Reference proteome</keyword>
<reference evidence="3" key="2">
    <citation type="submission" date="2025-09" db="UniProtKB">
        <authorList>
            <consortium name="Ensembl"/>
        </authorList>
    </citation>
    <scope>IDENTIFICATION</scope>
</reference>
<dbReference type="Pfam" id="PF15017">
    <property type="entry name" value="WRNPLPNID"/>
    <property type="match status" value="1"/>
</dbReference>
<protein>
    <recommendedName>
        <fullName evidence="2">Putative WW-binding domain-containing protein</fullName>
    </recommendedName>
</protein>
<dbReference type="Proteomes" id="UP000261480">
    <property type="component" value="Unplaced"/>
</dbReference>
<feature type="compositionally biased region" description="Basic and acidic residues" evidence="1">
    <location>
        <begin position="123"/>
        <end position="137"/>
    </location>
</feature>
<dbReference type="Ensembl" id="ENSPMET00000021025.1">
    <property type="protein sequence ID" value="ENSPMEP00000013355.1"/>
    <property type="gene ID" value="ENSPMEG00000015645.1"/>
</dbReference>
<sequence length="145" mass="16349">MAKRRAEETVLLDSPSKRRYFPPIYSVDMQLESMASVGGVSSPSLLTLLGSRCRKRPLYFDNEEVYSRPKISPSDSGKHAKNVLKTPSSGSFQDGPDEDGIYNSFQYWRVPLPELDLSLLEEPSDHYPKKDKSKENDTTADAMET</sequence>
<evidence type="ECO:0000313" key="3">
    <source>
        <dbReference type="Ensembl" id="ENSPMEP00000013355.1"/>
    </source>
</evidence>
<reference evidence="3" key="1">
    <citation type="submission" date="2025-08" db="UniProtKB">
        <authorList>
            <consortium name="Ensembl"/>
        </authorList>
    </citation>
    <scope>IDENTIFICATION</scope>
</reference>
<evidence type="ECO:0000313" key="4">
    <source>
        <dbReference type="Proteomes" id="UP000261480"/>
    </source>
</evidence>
<evidence type="ECO:0000256" key="1">
    <source>
        <dbReference type="SAM" id="MobiDB-lite"/>
    </source>
</evidence>
<evidence type="ECO:0000259" key="2">
    <source>
        <dbReference type="Pfam" id="PF15017"/>
    </source>
</evidence>
<dbReference type="InterPro" id="IPR033461">
    <property type="entry name" value="WRNPLPNID"/>
</dbReference>
<organism evidence="3 4">
    <name type="scientific">Poecilia mexicana</name>
    <dbReference type="NCBI Taxonomy" id="48701"/>
    <lineage>
        <taxon>Eukaryota</taxon>
        <taxon>Metazoa</taxon>
        <taxon>Chordata</taxon>
        <taxon>Craniata</taxon>
        <taxon>Vertebrata</taxon>
        <taxon>Euteleostomi</taxon>
        <taxon>Actinopterygii</taxon>
        <taxon>Neopterygii</taxon>
        <taxon>Teleostei</taxon>
        <taxon>Neoteleostei</taxon>
        <taxon>Acanthomorphata</taxon>
        <taxon>Ovalentaria</taxon>
        <taxon>Atherinomorphae</taxon>
        <taxon>Cyprinodontiformes</taxon>
        <taxon>Poeciliidae</taxon>
        <taxon>Poeciliinae</taxon>
        <taxon>Poecilia</taxon>
    </lineage>
</organism>
<feature type="region of interest" description="Disordered" evidence="1">
    <location>
        <begin position="119"/>
        <end position="145"/>
    </location>
</feature>
<feature type="region of interest" description="Disordered" evidence="1">
    <location>
        <begin position="67"/>
        <end position="98"/>
    </location>
</feature>
<proteinExistence type="predicted"/>
<dbReference type="AlphaFoldDB" id="A0A3B3XEG1"/>
<feature type="domain" description="Putative WW-binding" evidence="2">
    <location>
        <begin position="102"/>
        <end position="122"/>
    </location>
</feature>